<feature type="transmembrane region" description="Helical" evidence="1">
    <location>
        <begin position="101"/>
        <end position="119"/>
    </location>
</feature>
<keyword evidence="1" id="KW-0812">Transmembrane</keyword>
<feature type="transmembrane region" description="Helical" evidence="1">
    <location>
        <begin position="6"/>
        <end position="27"/>
    </location>
</feature>
<sequence>MFAPLSATVTTATLLGALWTLALVVANRPMLLQKRSTRAFLGFLVLVEVALLVQGVLSTVLAFTSGLTTDQSYTLAGYALTLPFIIPLTVLWGLNDRSRWGAGVVLVGLVTVPAMILRMNTVWDTRA</sequence>
<evidence type="ECO:0008006" key="4">
    <source>
        <dbReference type="Google" id="ProtNLM"/>
    </source>
</evidence>
<dbReference type="EMBL" id="CP110615">
    <property type="protein sequence ID" value="UZJ26225.1"/>
    <property type="molecule type" value="Genomic_DNA"/>
</dbReference>
<name>A0ABY6P3J2_9NOCA</name>
<evidence type="ECO:0000313" key="2">
    <source>
        <dbReference type="EMBL" id="UZJ26225.1"/>
    </source>
</evidence>
<dbReference type="Proteomes" id="UP001164965">
    <property type="component" value="Chromosome"/>
</dbReference>
<protein>
    <recommendedName>
        <fullName evidence="4">Integral membrane protein</fullName>
    </recommendedName>
</protein>
<proteinExistence type="predicted"/>
<reference evidence="2" key="1">
    <citation type="submission" date="2022-10" db="EMBL/GenBank/DDBJ databases">
        <title>Rhodococcus sp.75.</title>
        <authorList>
            <person name="Sun M."/>
        </authorList>
    </citation>
    <scope>NUCLEOTIDE SEQUENCE</scope>
    <source>
        <strain evidence="2">75</strain>
    </source>
</reference>
<evidence type="ECO:0000313" key="3">
    <source>
        <dbReference type="Proteomes" id="UP001164965"/>
    </source>
</evidence>
<organism evidence="2 3">
    <name type="scientific">Rhodococcus antarcticus</name>
    <dbReference type="NCBI Taxonomy" id="2987751"/>
    <lineage>
        <taxon>Bacteria</taxon>
        <taxon>Bacillati</taxon>
        <taxon>Actinomycetota</taxon>
        <taxon>Actinomycetes</taxon>
        <taxon>Mycobacteriales</taxon>
        <taxon>Nocardiaceae</taxon>
        <taxon>Rhodococcus</taxon>
    </lineage>
</organism>
<feature type="transmembrane region" description="Helical" evidence="1">
    <location>
        <begin position="39"/>
        <end position="63"/>
    </location>
</feature>
<accession>A0ABY6P3J2</accession>
<keyword evidence="1" id="KW-0472">Membrane</keyword>
<keyword evidence="1" id="KW-1133">Transmembrane helix</keyword>
<gene>
    <name evidence="2" type="ORF">RHODO2019_07400</name>
</gene>
<dbReference type="RefSeq" id="WP_265384329.1">
    <property type="nucleotide sequence ID" value="NZ_CP110615.1"/>
</dbReference>
<feature type="transmembrane region" description="Helical" evidence="1">
    <location>
        <begin position="75"/>
        <end position="94"/>
    </location>
</feature>
<evidence type="ECO:0000256" key="1">
    <source>
        <dbReference type="SAM" id="Phobius"/>
    </source>
</evidence>
<keyword evidence="3" id="KW-1185">Reference proteome</keyword>